<protein>
    <submittedName>
        <fullName evidence="2">Glycerol acyltransferase</fullName>
        <ecNumber evidence="2">2.3.1.51</ecNumber>
    </submittedName>
</protein>
<feature type="domain" description="Phospholipid/glycerol acyltransferase" evidence="1">
    <location>
        <begin position="78"/>
        <end position="196"/>
    </location>
</feature>
<evidence type="ECO:0000313" key="3">
    <source>
        <dbReference type="Proteomes" id="UP000067626"/>
    </source>
</evidence>
<dbReference type="STRING" id="52.CMC5_053150"/>
<dbReference type="KEGG" id="ccro:CMC5_053150"/>
<dbReference type="PANTHER" id="PTHR22753:SF14">
    <property type="entry name" value="MONOACYLGLYCEROL_DIACYLGLYCEROL O-ACYLTRANSFERASE"/>
    <property type="match status" value="1"/>
</dbReference>
<dbReference type="Pfam" id="PF01553">
    <property type="entry name" value="Acyltransferase"/>
    <property type="match status" value="1"/>
</dbReference>
<accession>A0A0K1EJX9</accession>
<reference evidence="2 3" key="1">
    <citation type="submission" date="2015-07" db="EMBL/GenBank/DDBJ databases">
        <title>Genome analysis of myxobacterium Chondromyces crocatus Cm c5 reveals a high potential for natural compound synthesis and the genetic basis for the loss of fruiting body formation.</title>
        <authorList>
            <person name="Zaburannyi N."/>
            <person name="Bunk B."/>
            <person name="Maier J."/>
            <person name="Overmann J."/>
            <person name="Mueller R."/>
        </authorList>
    </citation>
    <scope>NUCLEOTIDE SEQUENCE [LARGE SCALE GENOMIC DNA]</scope>
    <source>
        <strain evidence="2 3">Cm c5</strain>
    </source>
</reference>
<keyword evidence="3" id="KW-1185">Reference proteome</keyword>
<dbReference type="OrthoDB" id="5241618at2"/>
<dbReference type="InterPro" id="IPR002123">
    <property type="entry name" value="Plipid/glycerol_acylTrfase"/>
</dbReference>
<dbReference type="SUPFAM" id="SSF69593">
    <property type="entry name" value="Glycerol-3-phosphate (1)-acyltransferase"/>
    <property type="match status" value="1"/>
</dbReference>
<dbReference type="GO" id="GO:0003841">
    <property type="term" value="F:1-acylglycerol-3-phosphate O-acyltransferase activity"/>
    <property type="evidence" value="ECO:0007669"/>
    <property type="project" value="UniProtKB-EC"/>
</dbReference>
<dbReference type="SMART" id="SM00563">
    <property type="entry name" value="PlsC"/>
    <property type="match status" value="1"/>
</dbReference>
<dbReference type="Proteomes" id="UP000067626">
    <property type="component" value="Chromosome"/>
</dbReference>
<gene>
    <name evidence="2" type="ORF">CMC5_053150</name>
</gene>
<proteinExistence type="predicted"/>
<dbReference type="GO" id="GO:0016020">
    <property type="term" value="C:membrane"/>
    <property type="evidence" value="ECO:0007669"/>
    <property type="project" value="TreeGrafter"/>
</dbReference>
<dbReference type="PANTHER" id="PTHR22753">
    <property type="entry name" value="TRANSMEMBRANE PROTEIN 68"/>
    <property type="match status" value="1"/>
</dbReference>
<evidence type="ECO:0000313" key="2">
    <source>
        <dbReference type="EMBL" id="AKT41154.1"/>
    </source>
</evidence>
<dbReference type="AlphaFoldDB" id="A0A0K1EJX9"/>
<evidence type="ECO:0000259" key="1">
    <source>
        <dbReference type="SMART" id="SM00563"/>
    </source>
</evidence>
<name>A0A0K1EJX9_CHOCO</name>
<keyword evidence="2" id="KW-0808">Transferase</keyword>
<dbReference type="RefSeq" id="WP_050432969.1">
    <property type="nucleotide sequence ID" value="NZ_CP012159.1"/>
</dbReference>
<dbReference type="EC" id="2.3.1.51" evidence="2"/>
<organism evidence="2 3">
    <name type="scientific">Chondromyces crocatus</name>
    <dbReference type="NCBI Taxonomy" id="52"/>
    <lineage>
        <taxon>Bacteria</taxon>
        <taxon>Pseudomonadati</taxon>
        <taxon>Myxococcota</taxon>
        <taxon>Polyangia</taxon>
        <taxon>Polyangiales</taxon>
        <taxon>Polyangiaceae</taxon>
        <taxon>Chondromyces</taxon>
    </lineage>
</organism>
<keyword evidence="2" id="KW-0012">Acyltransferase</keyword>
<dbReference type="EMBL" id="CP012159">
    <property type="protein sequence ID" value="AKT41154.1"/>
    <property type="molecule type" value="Genomic_DNA"/>
</dbReference>
<sequence length="286" mass="31857">MQPPPGVTTPSDDFFFRLSDPEIERALSSLPNLVNPLGFDAWGFCPREAARYYVLARRIHDYFRTEVHGIDRIPEGRVLLVPNHAGQLPLDGIVIAVACLLRAGRPRLVRAMIERWFPKLPYVNEILTRSGAVLGDPVNCVNLLEDDQAILVFPEGVAGSGKTFDERYRLKPFGRGFMRLALKTRTPIVPVAVIGSEESIPSVHNLASIAKVLGMPYLPVSPFLPLLGLFAYFPLPVRFSVYFGEPMSFDGPWDDEDARIESRVAEVQARVQTLVDDGLAARRSVF</sequence>
<dbReference type="CDD" id="cd07987">
    <property type="entry name" value="LPLAT_MGAT-like"/>
    <property type="match status" value="1"/>
</dbReference>